<dbReference type="AlphaFoldDB" id="A0AAI8YKV9"/>
<feature type="transmembrane region" description="Helical" evidence="6">
    <location>
        <begin position="89"/>
        <end position="112"/>
    </location>
</feature>
<dbReference type="PANTHER" id="PTHR31123:SF4">
    <property type="entry name" value="PROTEIN ALCS"/>
    <property type="match status" value="1"/>
</dbReference>
<keyword evidence="8" id="KW-1185">Reference proteome</keyword>
<evidence type="ECO:0000256" key="1">
    <source>
        <dbReference type="ARBA" id="ARBA00004141"/>
    </source>
</evidence>
<accession>A0AAI8YKV9</accession>
<evidence type="ECO:0000256" key="6">
    <source>
        <dbReference type="SAM" id="Phobius"/>
    </source>
</evidence>
<keyword evidence="4 6" id="KW-1133">Transmembrane helix</keyword>
<dbReference type="PANTHER" id="PTHR31123">
    <property type="entry name" value="ACCUMULATION OF DYADS PROTEIN 2-RELATED"/>
    <property type="match status" value="1"/>
</dbReference>
<organism evidence="7 8">
    <name type="scientific">Anthostomella pinea</name>
    <dbReference type="NCBI Taxonomy" id="933095"/>
    <lineage>
        <taxon>Eukaryota</taxon>
        <taxon>Fungi</taxon>
        <taxon>Dikarya</taxon>
        <taxon>Ascomycota</taxon>
        <taxon>Pezizomycotina</taxon>
        <taxon>Sordariomycetes</taxon>
        <taxon>Xylariomycetidae</taxon>
        <taxon>Xylariales</taxon>
        <taxon>Xylariaceae</taxon>
        <taxon>Anthostomella</taxon>
    </lineage>
</organism>
<evidence type="ECO:0000256" key="3">
    <source>
        <dbReference type="ARBA" id="ARBA00022692"/>
    </source>
</evidence>
<protein>
    <submittedName>
        <fullName evidence="7">Uu.00g135320.m01.CDS01</fullName>
    </submittedName>
</protein>
<comment type="caution">
    <text evidence="7">The sequence shown here is derived from an EMBL/GenBank/DDBJ whole genome shotgun (WGS) entry which is preliminary data.</text>
</comment>
<dbReference type="Proteomes" id="UP001295740">
    <property type="component" value="Unassembled WGS sequence"/>
</dbReference>
<comment type="similarity">
    <text evidence="2">Belongs to the acetate uptake transporter (AceTr) (TC 2.A.96) family.</text>
</comment>
<name>A0AAI8YKV9_9PEZI</name>
<sequence length="151" mass="16602">MAHHGGATISSDHDMEKGLHRTDTSVTMPPELFEKLYLTPKVPMHSDYNRRFANPTALGFVGFVISTFTFAMVLMGWGGAEGASPVVGIFFFVGPVLLTFAMVFEWIMGNFFPTCISTGRRPRDDLPSGVPDNKLSNSRALFLETHESSLA</sequence>
<dbReference type="Pfam" id="PF01184">
    <property type="entry name" value="Gpr1_Fun34_YaaH"/>
    <property type="match status" value="1"/>
</dbReference>
<feature type="transmembrane region" description="Helical" evidence="6">
    <location>
        <begin position="57"/>
        <end position="77"/>
    </location>
</feature>
<evidence type="ECO:0000313" key="7">
    <source>
        <dbReference type="EMBL" id="CAJ2508506.1"/>
    </source>
</evidence>
<dbReference type="GO" id="GO:0015123">
    <property type="term" value="F:acetate transmembrane transporter activity"/>
    <property type="evidence" value="ECO:0007669"/>
    <property type="project" value="TreeGrafter"/>
</dbReference>
<gene>
    <name evidence="7" type="ORF">KHLLAP_LOCUS8974</name>
</gene>
<reference evidence="7" key="1">
    <citation type="submission" date="2023-10" db="EMBL/GenBank/DDBJ databases">
        <authorList>
            <person name="Hackl T."/>
        </authorList>
    </citation>
    <scope>NUCLEOTIDE SEQUENCE</scope>
</reference>
<keyword evidence="5 6" id="KW-0472">Membrane</keyword>
<proteinExistence type="inferred from homology"/>
<comment type="subcellular location">
    <subcellularLocation>
        <location evidence="1">Membrane</location>
        <topology evidence="1">Multi-pass membrane protein</topology>
    </subcellularLocation>
</comment>
<dbReference type="InterPro" id="IPR000791">
    <property type="entry name" value="Gpr1/Fun34/SatP-like"/>
</dbReference>
<evidence type="ECO:0000256" key="4">
    <source>
        <dbReference type="ARBA" id="ARBA00022989"/>
    </source>
</evidence>
<evidence type="ECO:0000256" key="5">
    <source>
        <dbReference type="ARBA" id="ARBA00023136"/>
    </source>
</evidence>
<keyword evidence="3 6" id="KW-0812">Transmembrane</keyword>
<evidence type="ECO:0000313" key="8">
    <source>
        <dbReference type="Proteomes" id="UP001295740"/>
    </source>
</evidence>
<evidence type="ECO:0000256" key="2">
    <source>
        <dbReference type="ARBA" id="ARBA00005587"/>
    </source>
</evidence>
<dbReference type="InterPro" id="IPR051633">
    <property type="entry name" value="AceTr"/>
</dbReference>
<dbReference type="GO" id="GO:0005886">
    <property type="term" value="C:plasma membrane"/>
    <property type="evidence" value="ECO:0007669"/>
    <property type="project" value="TreeGrafter"/>
</dbReference>
<dbReference type="EMBL" id="CAUWAG010000012">
    <property type="protein sequence ID" value="CAJ2508506.1"/>
    <property type="molecule type" value="Genomic_DNA"/>
</dbReference>